<dbReference type="GeneTree" id="ENSGT00940000159005"/>
<keyword evidence="3 11" id="KW-0732">Signal</keyword>
<keyword evidence="14" id="KW-1185">Reference proteome</keyword>
<dbReference type="GO" id="GO:0098609">
    <property type="term" value="P:cell-cell adhesion"/>
    <property type="evidence" value="ECO:0007669"/>
    <property type="project" value="InterPro"/>
</dbReference>
<evidence type="ECO:0000256" key="11">
    <source>
        <dbReference type="SAM" id="SignalP"/>
    </source>
</evidence>
<dbReference type="InterPro" id="IPR003599">
    <property type="entry name" value="Ig_sub"/>
</dbReference>
<keyword evidence="4" id="KW-0677">Repeat</keyword>
<keyword evidence="8" id="KW-1015">Disulfide bond</keyword>
<dbReference type="STRING" id="56723.ENSLBEP00000013598"/>
<dbReference type="Ensembl" id="ENSLBET00000014346.1">
    <property type="protein sequence ID" value="ENSLBEP00000013598.1"/>
    <property type="gene ID" value="ENSLBEG00000010513.1"/>
</dbReference>
<dbReference type="Gene3D" id="2.60.40.10">
    <property type="entry name" value="Immunoglobulins"/>
    <property type="match status" value="3"/>
</dbReference>
<evidence type="ECO:0000256" key="9">
    <source>
        <dbReference type="ARBA" id="ARBA00023180"/>
    </source>
</evidence>
<evidence type="ECO:0000256" key="6">
    <source>
        <dbReference type="ARBA" id="ARBA00022989"/>
    </source>
</evidence>
<dbReference type="SUPFAM" id="SSF48726">
    <property type="entry name" value="Immunoglobulin"/>
    <property type="match status" value="2"/>
</dbReference>
<dbReference type="InParanoid" id="A0A3Q3F1W2"/>
<proteinExistence type="predicted"/>
<protein>
    <submittedName>
        <fullName evidence="13">Hemicentin-2-like</fullName>
    </submittedName>
</protein>
<dbReference type="PANTHER" id="PTHR13771">
    <property type="entry name" value="INTERCELLULAR ADHESION MOLECULE"/>
    <property type="match status" value="1"/>
</dbReference>
<reference evidence="13" key="1">
    <citation type="submission" date="2025-08" db="UniProtKB">
        <authorList>
            <consortium name="Ensembl"/>
        </authorList>
    </citation>
    <scope>IDENTIFICATION</scope>
</reference>
<feature type="domain" description="Ig-like" evidence="12">
    <location>
        <begin position="259"/>
        <end position="354"/>
    </location>
</feature>
<evidence type="ECO:0000256" key="7">
    <source>
        <dbReference type="ARBA" id="ARBA00023136"/>
    </source>
</evidence>
<dbReference type="PRINTS" id="PR01472">
    <property type="entry name" value="ICAMVCAM1"/>
</dbReference>
<evidence type="ECO:0000256" key="10">
    <source>
        <dbReference type="ARBA" id="ARBA00023319"/>
    </source>
</evidence>
<evidence type="ECO:0000256" key="3">
    <source>
        <dbReference type="ARBA" id="ARBA00022729"/>
    </source>
</evidence>
<dbReference type="InterPro" id="IPR036179">
    <property type="entry name" value="Ig-like_dom_sf"/>
</dbReference>
<evidence type="ECO:0000256" key="5">
    <source>
        <dbReference type="ARBA" id="ARBA00022889"/>
    </source>
</evidence>
<dbReference type="SMART" id="SM00409">
    <property type="entry name" value="IG"/>
    <property type="match status" value="2"/>
</dbReference>
<reference evidence="13" key="2">
    <citation type="submission" date="2025-09" db="UniProtKB">
        <authorList>
            <consortium name="Ensembl"/>
        </authorList>
    </citation>
    <scope>IDENTIFICATION</scope>
</reference>
<keyword evidence="6" id="KW-1133">Transmembrane helix</keyword>
<keyword evidence="2" id="KW-0812">Transmembrane</keyword>
<dbReference type="Proteomes" id="UP000261660">
    <property type="component" value="Unplaced"/>
</dbReference>
<dbReference type="PROSITE" id="PS50835">
    <property type="entry name" value="IG_LIKE"/>
    <property type="match status" value="2"/>
</dbReference>
<dbReference type="Pfam" id="PF13927">
    <property type="entry name" value="Ig_3"/>
    <property type="match status" value="1"/>
</dbReference>
<dbReference type="GO" id="GO:0005178">
    <property type="term" value="F:integrin binding"/>
    <property type="evidence" value="ECO:0007669"/>
    <property type="project" value="InterPro"/>
</dbReference>
<accession>A0A3Q3F1W2</accession>
<name>A0A3Q3F1W2_9LABR</name>
<feature type="signal peptide" evidence="11">
    <location>
        <begin position="1"/>
        <end position="21"/>
    </location>
</feature>
<feature type="chain" id="PRO_5018664335" evidence="11">
    <location>
        <begin position="22"/>
        <end position="371"/>
    </location>
</feature>
<keyword evidence="10" id="KW-0393">Immunoglobulin domain</keyword>
<dbReference type="OrthoDB" id="5843397at2759"/>
<organism evidence="13 14">
    <name type="scientific">Labrus bergylta</name>
    <name type="common">ballan wrasse</name>
    <dbReference type="NCBI Taxonomy" id="56723"/>
    <lineage>
        <taxon>Eukaryota</taxon>
        <taxon>Metazoa</taxon>
        <taxon>Chordata</taxon>
        <taxon>Craniata</taxon>
        <taxon>Vertebrata</taxon>
        <taxon>Euteleostomi</taxon>
        <taxon>Actinopterygii</taxon>
        <taxon>Neopterygii</taxon>
        <taxon>Teleostei</taxon>
        <taxon>Neoteleostei</taxon>
        <taxon>Acanthomorphata</taxon>
        <taxon>Eupercaria</taxon>
        <taxon>Labriformes</taxon>
        <taxon>Labridae</taxon>
        <taxon>Labrus</taxon>
    </lineage>
</organism>
<evidence type="ECO:0000256" key="1">
    <source>
        <dbReference type="ARBA" id="ARBA00004479"/>
    </source>
</evidence>
<evidence type="ECO:0000313" key="14">
    <source>
        <dbReference type="Proteomes" id="UP000261660"/>
    </source>
</evidence>
<comment type="subcellular location">
    <subcellularLocation>
        <location evidence="1">Membrane</location>
        <topology evidence="1">Single-pass type I membrane protein</topology>
    </subcellularLocation>
</comment>
<dbReference type="InterPro" id="IPR007110">
    <property type="entry name" value="Ig-like_dom"/>
</dbReference>
<keyword evidence="9" id="KW-0325">Glycoprotein</keyword>
<dbReference type="PANTHER" id="PTHR13771:SF9">
    <property type="entry name" value="INTERCELLULAR ADHESION MOLECULE 5"/>
    <property type="match status" value="1"/>
</dbReference>
<keyword evidence="5" id="KW-0130">Cell adhesion</keyword>
<keyword evidence="7" id="KW-0472">Membrane</keyword>
<evidence type="ECO:0000256" key="2">
    <source>
        <dbReference type="ARBA" id="ARBA00022692"/>
    </source>
</evidence>
<dbReference type="InterPro" id="IPR003987">
    <property type="entry name" value="ICAM_VCAM_N"/>
</dbReference>
<sequence length="371" mass="40701">MSASRWPIIPLLLYLFSSATSSPVSISTSAPPLPSQISPPSPLSTMLPSLLSPSLSVTPPIPSLSRNNAELTEKDWCSLTISPSTLVVRFGDPVTANCSLLGARMGFLFLGWTVPMKAPESTHHHFLVWSVDRMTEWGIKPTCWVASDQTGQCELKLPLVVFKPPDNVSISFVNHTGPMLEGCQYTLQCIVQDVAPVEKLTVTFYKGETKLAPLQSINTNTTPVTEIFTLKITPTKEDDGVLYWCEAMLELGPAGPRHPPVVRSQKLTATVLYGPQIICPTKLQVRQGERLSCEVKGNPKPSVTWFRDGQVFALPNHSSRQHDGHYTVSAKGLGQKNFTVEVEVIPDSGTAKSCNRLFLLAILLLQTIIWQ</sequence>
<dbReference type="InterPro" id="IPR013783">
    <property type="entry name" value="Ig-like_fold"/>
</dbReference>
<dbReference type="AlphaFoldDB" id="A0A3Q3F1W2"/>
<dbReference type="GO" id="GO:0005886">
    <property type="term" value="C:plasma membrane"/>
    <property type="evidence" value="ECO:0007669"/>
    <property type="project" value="TreeGrafter"/>
</dbReference>
<evidence type="ECO:0000256" key="4">
    <source>
        <dbReference type="ARBA" id="ARBA00022737"/>
    </source>
</evidence>
<evidence type="ECO:0000313" key="13">
    <source>
        <dbReference type="Ensembl" id="ENSLBEP00000013598.1"/>
    </source>
</evidence>
<evidence type="ECO:0000256" key="8">
    <source>
        <dbReference type="ARBA" id="ARBA00023157"/>
    </source>
</evidence>
<dbReference type="InterPro" id="IPR047012">
    <property type="entry name" value="ICAM_VCAM"/>
</dbReference>
<feature type="domain" description="Ig-like" evidence="12">
    <location>
        <begin position="165"/>
        <end position="247"/>
    </location>
</feature>
<evidence type="ECO:0000259" key="12">
    <source>
        <dbReference type="PROSITE" id="PS50835"/>
    </source>
</evidence>